<evidence type="ECO:0000259" key="4">
    <source>
        <dbReference type="PROSITE" id="PS01031"/>
    </source>
</evidence>
<organism evidence="5 6">
    <name type="scientific">Rotaria magnacalcarata</name>
    <dbReference type="NCBI Taxonomy" id="392030"/>
    <lineage>
        <taxon>Eukaryota</taxon>
        <taxon>Metazoa</taxon>
        <taxon>Spiralia</taxon>
        <taxon>Gnathifera</taxon>
        <taxon>Rotifera</taxon>
        <taxon>Eurotatoria</taxon>
        <taxon>Bdelloidea</taxon>
        <taxon>Philodinida</taxon>
        <taxon>Philodinidae</taxon>
        <taxon>Rotaria</taxon>
    </lineage>
</organism>
<dbReference type="Proteomes" id="UP000663834">
    <property type="component" value="Unassembled WGS sequence"/>
</dbReference>
<evidence type="ECO:0000256" key="1">
    <source>
        <dbReference type="PROSITE-ProRule" id="PRU00285"/>
    </source>
</evidence>
<dbReference type="GO" id="GO:0009408">
    <property type="term" value="P:response to heat"/>
    <property type="evidence" value="ECO:0007669"/>
    <property type="project" value="TreeGrafter"/>
</dbReference>
<feature type="region of interest" description="Disordered" evidence="3">
    <location>
        <begin position="211"/>
        <end position="237"/>
    </location>
</feature>
<dbReference type="EMBL" id="CAJNOW010008278">
    <property type="protein sequence ID" value="CAF1533931.1"/>
    <property type="molecule type" value="Genomic_DNA"/>
</dbReference>
<proteinExistence type="inferred from homology"/>
<dbReference type="OrthoDB" id="1431247at2759"/>
<dbReference type="InterPro" id="IPR002068">
    <property type="entry name" value="A-crystallin/Hsp20_dom"/>
</dbReference>
<dbReference type="GO" id="GO:0042026">
    <property type="term" value="P:protein refolding"/>
    <property type="evidence" value="ECO:0007669"/>
    <property type="project" value="TreeGrafter"/>
</dbReference>
<dbReference type="InterPro" id="IPR008978">
    <property type="entry name" value="HSP20-like_chaperone"/>
</dbReference>
<feature type="region of interest" description="Disordered" evidence="3">
    <location>
        <begin position="116"/>
        <end position="135"/>
    </location>
</feature>
<feature type="region of interest" description="Disordered" evidence="3">
    <location>
        <begin position="72"/>
        <end position="95"/>
    </location>
</feature>
<dbReference type="PANTHER" id="PTHR45640">
    <property type="entry name" value="HEAT SHOCK PROTEIN HSP-12.2-RELATED"/>
    <property type="match status" value="1"/>
</dbReference>
<feature type="compositionally biased region" description="Low complexity" evidence="3">
    <location>
        <begin position="157"/>
        <end position="166"/>
    </location>
</feature>
<dbReference type="InterPro" id="IPR001436">
    <property type="entry name" value="Alpha-crystallin/sHSP_animal"/>
</dbReference>
<evidence type="ECO:0000313" key="5">
    <source>
        <dbReference type="EMBL" id="CAF1533931.1"/>
    </source>
</evidence>
<evidence type="ECO:0000256" key="3">
    <source>
        <dbReference type="SAM" id="MobiDB-lite"/>
    </source>
</evidence>
<dbReference type="GO" id="GO:0005634">
    <property type="term" value="C:nucleus"/>
    <property type="evidence" value="ECO:0007669"/>
    <property type="project" value="TreeGrafter"/>
</dbReference>
<evidence type="ECO:0000256" key="2">
    <source>
        <dbReference type="RuleBase" id="RU003616"/>
    </source>
</evidence>
<dbReference type="SUPFAM" id="SSF49764">
    <property type="entry name" value="HSP20-like chaperones"/>
    <property type="match status" value="2"/>
</dbReference>
<feature type="compositionally biased region" description="Basic and acidic residues" evidence="3">
    <location>
        <begin position="116"/>
        <end position="127"/>
    </location>
</feature>
<reference evidence="5" key="1">
    <citation type="submission" date="2021-02" db="EMBL/GenBank/DDBJ databases">
        <authorList>
            <person name="Nowell W R."/>
        </authorList>
    </citation>
    <scope>NUCLEOTIDE SEQUENCE</scope>
</reference>
<feature type="region of interest" description="Disordered" evidence="3">
    <location>
        <begin position="153"/>
        <end position="172"/>
    </location>
</feature>
<feature type="region of interest" description="Disordered" evidence="3">
    <location>
        <begin position="642"/>
        <end position="674"/>
    </location>
</feature>
<dbReference type="GO" id="GO:0005737">
    <property type="term" value="C:cytoplasm"/>
    <property type="evidence" value="ECO:0007669"/>
    <property type="project" value="TreeGrafter"/>
</dbReference>
<comment type="similarity">
    <text evidence="1 2">Belongs to the small heat shock protein (HSP20) family.</text>
</comment>
<feature type="compositionally biased region" description="Polar residues" evidence="3">
    <location>
        <begin position="220"/>
        <end position="229"/>
    </location>
</feature>
<protein>
    <recommendedName>
        <fullName evidence="4">SHSP domain-containing protein</fullName>
    </recommendedName>
</protein>
<dbReference type="PROSITE" id="PS01031">
    <property type="entry name" value="SHSP"/>
    <property type="match status" value="1"/>
</dbReference>
<dbReference type="Pfam" id="PF00011">
    <property type="entry name" value="HSP20"/>
    <property type="match status" value="1"/>
</dbReference>
<dbReference type="GO" id="GO:0051082">
    <property type="term" value="F:unfolded protein binding"/>
    <property type="evidence" value="ECO:0007669"/>
    <property type="project" value="TreeGrafter"/>
</dbReference>
<name>A0A815VK32_9BILA</name>
<dbReference type="Gene3D" id="2.60.40.790">
    <property type="match status" value="2"/>
</dbReference>
<dbReference type="CDD" id="cd06526">
    <property type="entry name" value="metazoan_ACD"/>
    <property type="match status" value="2"/>
</dbReference>
<dbReference type="PANTHER" id="PTHR45640:SF26">
    <property type="entry name" value="RE23625P"/>
    <property type="match status" value="1"/>
</dbReference>
<comment type="caution">
    <text evidence="5">The sequence shown here is derived from an EMBL/GenBank/DDBJ whole genome shotgun (WGS) entry which is preliminary data.</text>
</comment>
<accession>A0A815VK32</accession>
<feature type="compositionally biased region" description="Polar residues" evidence="3">
    <location>
        <begin position="643"/>
        <end position="670"/>
    </location>
</feature>
<gene>
    <name evidence="5" type="ORF">KQP761_LOCUS16497</name>
</gene>
<evidence type="ECO:0000313" key="6">
    <source>
        <dbReference type="Proteomes" id="UP000663834"/>
    </source>
</evidence>
<feature type="domain" description="SHSP" evidence="4">
    <location>
        <begin position="543"/>
        <end position="652"/>
    </location>
</feature>
<sequence>MYTCLLMNETKHKFVNNHLNRVNQNRCFLYFLQSSSALRPYIGARRSRSYLSNNAKTTSLLNNCYPSTTPLSESTILSESEQNNDLSNAKTASAVQTQEEEQFPLKCFSSAILQDERQPHQQEDQKAKGLLPSTLSSSRFFSPTTHNITPLSVYDHSSSSSSSSSSRTFVTEQQHFHYPSRQYEQHSYYQPLNSEKENSQFTVLEKSEQLLEEQQKRKQPSTNSISIRNPNVDLTDVPEENSLLSSTSFSLTETTVENNNSDNQSYLLTSAPIISRLLSHIATANNKIFPTLLSDKNNNSQLQPLQLDSTLDQSSTISTNDLISDIQRVADVSQLNRMSSLRYSSNLGDSTIGTHPFDQRITDQGNKYIIQLKTDEYQENEFTIKPRYSQNQLVIDAKHREEDSFGGYVHRELHKIFNIPKHIDINQFTYSYNKQTQELTIEMPYLQASTTTNENQHNLSFISSTNNTTKSLNHSYENGNRINDENILSTNLTRSNHYNDSNHTSGIGTTATDVTFNPSLNTTAAPIYESSIGSTKPFDFDLFHRSAFRPQIIRTTSDNNDKKLTMSLDLSEYQPEDIKVSVKDRELIVKAERKTETDTRKSRTSFFQSTSLPPQTDIDHLQSKYIDGKLVIEAPYLDKNSSEGKTITTGTSTAHQGQNWPRVTESQQKTTYDDPFEQRTETITEFVRRLPL</sequence>
<dbReference type="AlphaFoldDB" id="A0A815VK32"/>